<sequence>MHSWWILVLVVLACASMVLAADSDSSEAVCLMVPKATMDLVNTAMTMGIKDPLGLFAQNDKSNFDENILQ</sequence>
<feature type="chain" id="PRO_5035804309" evidence="1">
    <location>
        <begin position="21"/>
        <end position="70"/>
    </location>
</feature>
<dbReference type="Proteomes" id="UP000807504">
    <property type="component" value="Unassembled WGS sequence"/>
</dbReference>
<dbReference type="EMBL" id="JABXBU010002072">
    <property type="protein sequence ID" value="KAF8776978.1"/>
    <property type="molecule type" value="Genomic_DNA"/>
</dbReference>
<feature type="signal peptide" evidence="1">
    <location>
        <begin position="1"/>
        <end position="20"/>
    </location>
</feature>
<name>A0A8T0ENE7_ARGBR</name>
<dbReference type="AlphaFoldDB" id="A0A8T0ENE7"/>
<gene>
    <name evidence="2" type="ORF">HNY73_013909</name>
</gene>
<accession>A0A8T0ENE7</accession>
<proteinExistence type="predicted"/>
<organism evidence="2 3">
    <name type="scientific">Argiope bruennichi</name>
    <name type="common">Wasp spider</name>
    <name type="synonym">Aranea bruennichi</name>
    <dbReference type="NCBI Taxonomy" id="94029"/>
    <lineage>
        <taxon>Eukaryota</taxon>
        <taxon>Metazoa</taxon>
        <taxon>Ecdysozoa</taxon>
        <taxon>Arthropoda</taxon>
        <taxon>Chelicerata</taxon>
        <taxon>Arachnida</taxon>
        <taxon>Araneae</taxon>
        <taxon>Araneomorphae</taxon>
        <taxon>Entelegynae</taxon>
        <taxon>Araneoidea</taxon>
        <taxon>Araneidae</taxon>
        <taxon>Argiope</taxon>
    </lineage>
</organism>
<evidence type="ECO:0000256" key="1">
    <source>
        <dbReference type="SAM" id="SignalP"/>
    </source>
</evidence>
<evidence type="ECO:0000313" key="3">
    <source>
        <dbReference type="Proteomes" id="UP000807504"/>
    </source>
</evidence>
<reference evidence="2" key="2">
    <citation type="submission" date="2020-06" db="EMBL/GenBank/DDBJ databases">
        <authorList>
            <person name="Sheffer M."/>
        </authorList>
    </citation>
    <scope>NUCLEOTIDE SEQUENCE</scope>
</reference>
<evidence type="ECO:0000313" key="2">
    <source>
        <dbReference type="EMBL" id="KAF8776978.1"/>
    </source>
</evidence>
<comment type="caution">
    <text evidence="2">The sequence shown here is derived from an EMBL/GenBank/DDBJ whole genome shotgun (WGS) entry which is preliminary data.</text>
</comment>
<protein>
    <submittedName>
        <fullName evidence="2">Uncharacterized protein</fullName>
    </submittedName>
</protein>
<keyword evidence="3" id="KW-1185">Reference proteome</keyword>
<reference evidence="2" key="1">
    <citation type="journal article" date="2020" name="bioRxiv">
        <title>Chromosome-level reference genome of the European wasp spider Argiope bruennichi: a resource for studies on range expansion and evolutionary adaptation.</title>
        <authorList>
            <person name="Sheffer M.M."/>
            <person name="Hoppe A."/>
            <person name="Krehenwinkel H."/>
            <person name="Uhl G."/>
            <person name="Kuss A.W."/>
            <person name="Jensen L."/>
            <person name="Jensen C."/>
            <person name="Gillespie R.G."/>
            <person name="Hoff K.J."/>
            <person name="Prost S."/>
        </authorList>
    </citation>
    <scope>NUCLEOTIDE SEQUENCE</scope>
</reference>
<keyword evidence="1" id="KW-0732">Signal</keyword>